<proteinExistence type="predicted"/>
<protein>
    <recommendedName>
        <fullName evidence="1">KAP NTPase domain-containing protein</fullName>
    </recommendedName>
</protein>
<name>A0A0F9K4Z5_9ZZZZ</name>
<accession>A0A0F9K4Z5</accession>
<gene>
    <name evidence="2" type="ORF">LCGC14_1373710</name>
</gene>
<feature type="domain" description="KAP NTPase" evidence="1">
    <location>
        <begin position="30"/>
        <end position="313"/>
    </location>
</feature>
<dbReference type="SUPFAM" id="SSF52540">
    <property type="entry name" value="P-loop containing nucleoside triphosphate hydrolases"/>
    <property type="match status" value="1"/>
</dbReference>
<dbReference type="InterPro" id="IPR027417">
    <property type="entry name" value="P-loop_NTPase"/>
</dbReference>
<comment type="caution">
    <text evidence="2">The sequence shown here is derived from an EMBL/GenBank/DDBJ whole genome shotgun (WGS) entry which is preliminary data.</text>
</comment>
<organism evidence="2">
    <name type="scientific">marine sediment metagenome</name>
    <dbReference type="NCBI Taxonomy" id="412755"/>
    <lineage>
        <taxon>unclassified sequences</taxon>
        <taxon>metagenomes</taxon>
        <taxon>ecological metagenomes</taxon>
    </lineage>
</organism>
<dbReference type="Gene3D" id="3.40.50.300">
    <property type="entry name" value="P-loop containing nucleotide triphosphate hydrolases"/>
    <property type="match status" value="1"/>
</dbReference>
<dbReference type="Pfam" id="PF07693">
    <property type="entry name" value="KAP_NTPase"/>
    <property type="match status" value="1"/>
</dbReference>
<dbReference type="AlphaFoldDB" id="A0A0F9K4Z5"/>
<sequence length="463" mass="51876">MRFEPQKMEIRDDDPWAASAFKLKETGERLTNLVKQAEGPAVISLTAPWGTGKTSFLDMWTVSLRLQGAKVVKFSAWEVDYTHDALVALIQELSGQLTEDDDGSHSIEKIKKKGGDLLQHIAPLAVKVLTSGLVDINGVDELSEKLVEKKLADHENAKLSAAGFRDSLRNYAKKLEEQKNGFPLVIIVDELDRCRPNYAVELLESIKHFFNADGVVFVIGVDIDQLGETIKGHYGQGYDGHRYLNKFFHLQLKLPEPDLHAFCHNTITRLGMADLFEGRGLANTARNSFSTDFIARLAISYELSLREIERLLLEAGAVYSANTNLAPMLSRAILWLLVQKQRDPKFFESLLNQNVPADDAWNTVSHRAPLMFRESLEEEARFRVVLTFLLEGQSGLSRLHRRSKELVEEDNAPHTQVTYWSSVLSAATDLVSKNHRSNFMDTVGATLGLLGYRPASDTGPYGH</sequence>
<dbReference type="EMBL" id="LAZR01008702">
    <property type="protein sequence ID" value="KKM77073.1"/>
    <property type="molecule type" value="Genomic_DNA"/>
</dbReference>
<evidence type="ECO:0000259" key="1">
    <source>
        <dbReference type="Pfam" id="PF07693"/>
    </source>
</evidence>
<dbReference type="InterPro" id="IPR011646">
    <property type="entry name" value="KAP_P-loop"/>
</dbReference>
<evidence type="ECO:0000313" key="2">
    <source>
        <dbReference type="EMBL" id="KKM77073.1"/>
    </source>
</evidence>
<reference evidence="2" key="1">
    <citation type="journal article" date="2015" name="Nature">
        <title>Complex archaea that bridge the gap between prokaryotes and eukaryotes.</title>
        <authorList>
            <person name="Spang A."/>
            <person name="Saw J.H."/>
            <person name="Jorgensen S.L."/>
            <person name="Zaremba-Niedzwiedzka K."/>
            <person name="Martijn J."/>
            <person name="Lind A.E."/>
            <person name="van Eijk R."/>
            <person name="Schleper C."/>
            <person name="Guy L."/>
            <person name="Ettema T.J."/>
        </authorList>
    </citation>
    <scope>NUCLEOTIDE SEQUENCE</scope>
</reference>